<accession>A0ABT4GK82</accession>
<proteinExistence type="predicted"/>
<organism evidence="3 4">
    <name type="scientific">Paenibacillus alginolyticus</name>
    <dbReference type="NCBI Taxonomy" id="59839"/>
    <lineage>
        <taxon>Bacteria</taxon>
        <taxon>Bacillati</taxon>
        <taxon>Bacillota</taxon>
        <taxon>Bacilli</taxon>
        <taxon>Bacillales</taxon>
        <taxon>Paenibacillaceae</taxon>
        <taxon>Paenibacillus</taxon>
    </lineage>
</organism>
<keyword evidence="2" id="KW-0472">Membrane</keyword>
<name>A0ABT4GK82_9BACL</name>
<sequence length="153" mass="16938">MEQLIGILLKNWYLVIAVVAFFYQIRSKSRRTNQETKARPGMPSFGDTPSGATRPAAAKKPEQKGYGSTLQSGRVQDEFGRSNKAKAVSTMPNQKASPFGPSTQVIQENSPIYADAISTQSPFPEQPSQDQLLQGILWAEILGPPRSKKPYRR</sequence>
<keyword evidence="4" id="KW-1185">Reference proteome</keyword>
<comment type="caution">
    <text evidence="3">The sequence shown here is derived from an EMBL/GenBank/DDBJ whole genome shotgun (WGS) entry which is preliminary data.</text>
</comment>
<gene>
    <name evidence="3" type="ORF">M5X19_27295</name>
</gene>
<evidence type="ECO:0000313" key="4">
    <source>
        <dbReference type="Proteomes" id="UP001527099"/>
    </source>
</evidence>
<feature type="transmembrane region" description="Helical" evidence="2">
    <location>
        <begin position="6"/>
        <end position="25"/>
    </location>
</feature>
<evidence type="ECO:0000256" key="1">
    <source>
        <dbReference type="SAM" id="MobiDB-lite"/>
    </source>
</evidence>
<feature type="compositionally biased region" description="Polar residues" evidence="1">
    <location>
        <begin position="90"/>
        <end position="104"/>
    </location>
</feature>
<dbReference type="EMBL" id="JAMDMX010000105">
    <property type="protein sequence ID" value="MCY9696580.1"/>
    <property type="molecule type" value="Genomic_DNA"/>
</dbReference>
<dbReference type="Proteomes" id="UP001527099">
    <property type="component" value="Unassembled WGS sequence"/>
</dbReference>
<protein>
    <submittedName>
        <fullName evidence="3">Uncharacterized protein</fullName>
    </submittedName>
</protein>
<keyword evidence="2" id="KW-1133">Transmembrane helix</keyword>
<feature type="region of interest" description="Disordered" evidence="1">
    <location>
        <begin position="30"/>
        <end position="104"/>
    </location>
</feature>
<dbReference type="RefSeq" id="WP_268617638.1">
    <property type="nucleotide sequence ID" value="NZ_JAMDMX010000105.1"/>
</dbReference>
<evidence type="ECO:0000313" key="3">
    <source>
        <dbReference type="EMBL" id="MCY9696580.1"/>
    </source>
</evidence>
<keyword evidence="2" id="KW-0812">Transmembrane</keyword>
<evidence type="ECO:0000256" key="2">
    <source>
        <dbReference type="SAM" id="Phobius"/>
    </source>
</evidence>
<reference evidence="3 4" key="1">
    <citation type="submission" date="2022-05" db="EMBL/GenBank/DDBJ databases">
        <title>Genome Sequencing of Bee-Associated Microbes.</title>
        <authorList>
            <person name="Dunlap C."/>
        </authorList>
    </citation>
    <scope>NUCLEOTIDE SEQUENCE [LARGE SCALE GENOMIC DNA]</scope>
    <source>
        <strain evidence="3 4">NRRL B-14421</strain>
    </source>
</reference>